<feature type="region of interest" description="Disordered" evidence="1">
    <location>
        <begin position="1"/>
        <end position="69"/>
    </location>
</feature>
<dbReference type="Proteomes" id="UP000829494">
    <property type="component" value="Chromosome"/>
</dbReference>
<dbReference type="GeneID" id="66858617"/>
<keyword evidence="3" id="KW-1185">Reference proteome</keyword>
<proteinExistence type="predicted"/>
<feature type="compositionally biased region" description="Basic and acidic residues" evidence="1">
    <location>
        <begin position="22"/>
        <end position="52"/>
    </location>
</feature>
<dbReference type="RefSeq" id="WP_003987026.1">
    <property type="nucleotide sequence ID" value="NZ_CP043497.1"/>
</dbReference>
<protein>
    <submittedName>
        <fullName evidence="2">Uncharacterized protein</fullName>
    </submittedName>
</protein>
<evidence type="ECO:0000256" key="1">
    <source>
        <dbReference type="SAM" id="MobiDB-lite"/>
    </source>
</evidence>
<accession>A0ABY3YWT4</accession>
<organism evidence="2 3">
    <name type="scientific">Streptomyces rimosus subsp. rimosus</name>
    <dbReference type="NCBI Taxonomy" id="132474"/>
    <lineage>
        <taxon>Bacteria</taxon>
        <taxon>Bacillati</taxon>
        <taxon>Actinomycetota</taxon>
        <taxon>Actinomycetes</taxon>
        <taxon>Kitasatosporales</taxon>
        <taxon>Streptomycetaceae</taxon>
        <taxon>Streptomyces</taxon>
    </lineage>
</organism>
<evidence type="ECO:0000313" key="3">
    <source>
        <dbReference type="Proteomes" id="UP000829494"/>
    </source>
</evidence>
<dbReference type="EMBL" id="CP094298">
    <property type="protein sequence ID" value="UNZ02297.1"/>
    <property type="molecule type" value="Genomic_DNA"/>
</dbReference>
<sequence length="758" mass="81295">MTDVDDGAAPAGEQPPPQPEGRPAKDDDAAKAAKDGRAESPEQPEEKPRLDAPKGSPLGGAGEAGGARTAREARTNLHVEGDSQIYDGNTFYQTQVRVGVGADTVFVDGPVPDEELEHLARIYCPAPGYDAMRTRLERTHLLALCGEHGTGRTTTGLALLRDIASGVSRLDPSTALGSVDQDKFEAGRGYLLELPADDTSVAGADQGDGTGHRPSELHLDRLSALLAGRGAYGVLVVGSGDFADRLVRGRYGALCVPPPADDVLGRHVADLLADAPLELRHLALTNARRPDVRQALGLDELRPGEAARLATHLAAHAKGDTDDAQLLRECAWFAPHQAQEWFAGADRPGTLPEALPALRAAALRLSLAVFNGSAESLVTEAGELLAWELAVTLDPQYAPGRSLFTAQTAARLAAARAVPGRGVEDLGDAAIPVRVARFQGRRLATAVLFEAWDGYHNARGPLTRWLRSLCDDQRPQMWVRAAITAGALCARDYLYGFSELLLPLARADSPVQQMAAATALAEASRAPEVQPAVRGLLRDWARGEDRTARETAAFAHGYGLAAGSVAASLDELGRIGSREDDGKSVDAASYSVVRLLAGPEPDVVLRRLARWLGDRRQTRQNLALMVVLRALSTRTSHLWGLKDRPALEPYGSWPLAAALLAAHPERAPWLADLVHTALGTARSGAAAQQETGRWMRRAAKDQRQLDVLCAFLPRLVEGRRDRDRLLLLVARLERDSDEPLAPRAAARMRAVLEGEGRR</sequence>
<evidence type="ECO:0000313" key="2">
    <source>
        <dbReference type="EMBL" id="UNZ02297.1"/>
    </source>
</evidence>
<name>A0ABY3YWT4_STRRM</name>
<reference evidence="2 3" key="1">
    <citation type="submission" date="2022-03" db="EMBL/GenBank/DDBJ databases">
        <title>Complete genome of Streptomyces rimosus ssp. rimosus R7 (=ATCC 10970).</title>
        <authorList>
            <person name="Beganovic S."/>
            <person name="Ruckert C."/>
            <person name="Busche T."/>
            <person name="Kalinowski J."/>
            <person name="Wittmann C."/>
        </authorList>
    </citation>
    <scope>NUCLEOTIDE SEQUENCE [LARGE SCALE GENOMIC DNA]</scope>
    <source>
        <strain evidence="2 3">R7</strain>
    </source>
</reference>
<gene>
    <name evidence="2" type="ORF">SRIMR7_09075</name>
</gene>